<feature type="domain" description="LysM" evidence="3">
    <location>
        <begin position="82"/>
        <end position="125"/>
    </location>
</feature>
<reference evidence="4 5" key="1">
    <citation type="submission" date="2019-07" db="EMBL/GenBank/DDBJ databases">
        <title>Whole genome shotgun sequence of Sporosarcina luteola NBRC 105378.</title>
        <authorList>
            <person name="Hosoyama A."/>
            <person name="Uohara A."/>
            <person name="Ohji S."/>
            <person name="Ichikawa N."/>
        </authorList>
    </citation>
    <scope>NUCLEOTIDE SEQUENCE [LARGE SCALE GENOMIC DNA]</scope>
    <source>
        <strain evidence="4 5">NBRC 105378</strain>
    </source>
</reference>
<dbReference type="Gene3D" id="2.40.40.10">
    <property type="entry name" value="RlpA-like domain"/>
    <property type="match status" value="1"/>
</dbReference>
<evidence type="ECO:0000256" key="1">
    <source>
        <dbReference type="ARBA" id="ARBA00022729"/>
    </source>
</evidence>
<dbReference type="CDD" id="cd22786">
    <property type="entry name" value="DPBB_YuiC-like"/>
    <property type="match status" value="1"/>
</dbReference>
<dbReference type="SUPFAM" id="SSF50685">
    <property type="entry name" value="Barwin-like endoglucanases"/>
    <property type="match status" value="1"/>
</dbReference>
<protein>
    <recommendedName>
        <fullName evidence="3">LysM domain-containing protein</fullName>
    </recommendedName>
</protein>
<dbReference type="PANTHER" id="PTHR39160:SF4">
    <property type="entry name" value="RESUSCITATION-PROMOTING FACTOR RPFB"/>
    <property type="match status" value="1"/>
</dbReference>
<dbReference type="InterPro" id="IPR036908">
    <property type="entry name" value="RlpA-like_sf"/>
</dbReference>
<dbReference type="GO" id="GO:0019867">
    <property type="term" value="C:outer membrane"/>
    <property type="evidence" value="ECO:0007669"/>
    <property type="project" value="InterPro"/>
</dbReference>
<name>A0A511ZBV5_9BACL</name>
<dbReference type="InterPro" id="IPR036779">
    <property type="entry name" value="LysM_dom_sf"/>
</dbReference>
<dbReference type="InterPro" id="IPR051933">
    <property type="entry name" value="Resuscitation_pf_RpfB"/>
</dbReference>
<comment type="caution">
    <text evidence="4">The sequence shown here is derived from an EMBL/GenBank/DDBJ whole genome shotgun (WGS) entry which is preliminary data.</text>
</comment>
<dbReference type="AlphaFoldDB" id="A0A511ZBV5"/>
<dbReference type="PROSITE" id="PS51782">
    <property type="entry name" value="LYSM"/>
    <property type="match status" value="1"/>
</dbReference>
<organism evidence="4 5">
    <name type="scientific">Sporosarcina luteola</name>
    <dbReference type="NCBI Taxonomy" id="582850"/>
    <lineage>
        <taxon>Bacteria</taxon>
        <taxon>Bacillati</taxon>
        <taxon>Bacillota</taxon>
        <taxon>Bacilli</taxon>
        <taxon>Bacillales</taxon>
        <taxon>Caryophanaceae</taxon>
        <taxon>Sporosarcina</taxon>
    </lineage>
</organism>
<dbReference type="SMART" id="SM00257">
    <property type="entry name" value="LysM"/>
    <property type="match status" value="1"/>
</dbReference>
<accession>A0A511ZBV5</accession>
<dbReference type="EMBL" id="BJYL01000053">
    <property type="protein sequence ID" value="GEN84928.1"/>
    <property type="molecule type" value="Genomic_DNA"/>
</dbReference>
<evidence type="ECO:0000313" key="5">
    <source>
        <dbReference type="Proteomes" id="UP000321901"/>
    </source>
</evidence>
<dbReference type="PANTHER" id="PTHR39160">
    <property type="entry name" value="CELL WALL-BINDING PROTEIN YOCH"/>
    <property type="match status" value="1"/>
</dbReference>
<sequence length="267" mass="28764">MRKMKVIVITAILTFSYSVIAEAGIYNSAEQGGELSDVNETQFSVADFETIMNDVPFPFMEVLNGSIPHIYPPLEYLQDVPETYVVMEGDNLFRIAVNHGLSLLQLKSLNELEGDLIHPGEVLTVSGDEVDQNAVMSEPVTVAALTPETVPKDPPTETVFQSSIATPPANEGTEMYVTATAYTAYCTGCSGTTAYGIDLRSNPDQKVIAVDPAIIPLGTKVWVEGYGEAIAGDTGGAIKGHKIDVFIPSYDNAMAWGVKKVKIKVLN</sequence>
<dbReference type="InterPro" id="IPR010611">
    <property type="entry name" value="3D_dom"/>
</dbReference>
<dbReference type="SUPFAM" id="SSF54106">
    <property type="entry name" value="LysM domain"/>
    <property type="match status" value="1"/>
</dbReference>
<dbReference type="InterPro" id="IPR018392">
    <property type="entry name" value="LysM"/>
</dbReference>
<evidence type="ECO:0000313" key="4">
    <source>
        <dbReference type="EMBL" id="GEN84928.1"/>
    </source>
</evidence>
<dbReference type="Gene3D" id="3.10.350.10">
    <property type="entry name" value="LysM domain"/>
    <property type="match status" value="1"/>
</dbReference>
<dbReference type="CDD" id="cd00118">
    <property type="entry name" value="LysM"/>
    <property type="match status" value="1"/>
</dbReference>
<gene>
    <name evidence="4" type="ORF">SLU01_32400</name>
</gene>
<dbReference type="Pfam" id="PF01476">
    <property type="entry name" value="LysM"/>
    <property type="match status" value="1"/>
</dbReference>
<keyword evidence="1 2" id="KW-0732">Signal</keyword>
<dbReference type="Proteomes" id="UP000321901">
    <property type="component" value="Unassembled WGS sequence"/>
</dbReference>
<feature type="chain" id="PRO_5038538146" description="LysM domain-containing protein" evidence="2">
    <location>
        <begin position="22"/>
        <end position="267"/>
    </location>
</feature>
<dbReference type="GO" id="GO:0009254">
    <property type="term" value="P:peptidoglycan turnover"/>
    <property type="evidence" value="ECO:0007669"/>
    <property type="project" value="InterPro"/>
</dbReference>
<evidence type="ECO:0000256" key="2">
    <source>
        <dbReference type="SAM" id="SignalP"/>
    </source>
</evidence>
<evidence type="ECO:0000259" key="3">
    <source>
        <dbReference type="PROSITE" id="PS51782"/>
    </source>
</evidence>
<dbReference type="Pfam" id="PF06725">
    <property type="entry name" value="3D"/>
    <property type="match status" value="1"/>
</dbReference>
<feature type="signal peptide" evidence="2">
    <location>
        <begin position="1"/>
        <end position="21"/>
    </location>
</feature>
<dbReference type="GO" id="GO:0004553">
    <property type="term" value="F:hydrolase activity, hydrolyzing O-glycosyl compounds"/>
    <property type="evidence" value="ECO:0007669"/>
    <property type="project" value="InterPro"/>
</dbReference>
<proteinExistence type="predicted"/>
<keyword evidence="5" id="KW-1185">Reference proteome</keyword>